<name>F2DXU3_HORVV</name>
<dbReference type="AlphaFoldDB" id="F2DXU3"/>
<sequence>MSCLRKTLRITTWYNDMCKIKPARLRKTLRIPSNVYMLACRIAAQSFSLEN</sequence>
<reference evidence="1" key="1">
    <citation type="journal article" date="2011" name="Plant Physiol.">
        <title>Comprehensive sequence analysis of 24,783 barley full-length cDNAs derived from 12 clone libraries.</title>
        <authorList>
            <person name="Matsumoto T."/>
            <person name="Tanaka T."/>
            <person name="Sakai H."/>
            <person name="Amano N."/>
            <person name="Kanamori H."/>
            <person name="Kurita K."/>
            <person name="Kikuta A."/>
            <person name="Kamiya K."/>
            <person name="Yamamoto M."/>
            <person name="Ikawa H."/>
            <person name="Fujii N."/>
            <person name="Hori K."/>
            <person name="Itoh T."/>
            <person name="Sato K."/>
        </authorList>
    </citation>
    <scope>NUCLEOTIDE SEQUENCE</scope>
    <source>
        <tissue evidence="1">Shoot and root</tissue>
    </source>
</reference>
<organism evidence="1">
    <name type="scientific">Hordeum vulgare subsp. vulgare</name>
    <name type="common">Domesticated barley</name>
    <dbReference type="NCBI Taxonomy" id="112509"/>
    <lineage>
        <taxon>Eukaryota</taxon>
        <taxon>Viridiplantae</taxon>
        <taxon>Streptophyta</taxon>
        <taxon>Embryophyta</taxon>
        <taxon>Tracheophyta</taxon>
        <taxon>Spermatophyta</taxon>
        <taxon>Magnoliopsida</taxon>
        <taxon>Liliopsida</taxon>
        <taxon>Poales</taxon>
        <taxon>Poaceae</taxon>
        <taxon>BOP clade</taxon>
        <taxon>Pooideae</taxon>
        <taxon>Triticodae</taxon>
        <taxon>Triticeae</taxon>
        <taxon>Hordeinae</taxon>
        <taxon>Hordeum</taxon>
    </lineage>
</organism>
<accession>F2DXU3</accession>
<dbReference type="EMBL" id="AK368711">
    <property type="protein sequence ID" value="BAJ99914.1"/>
    <property type="molecule type" value="mRNA"/>
</dbReference>
<protein>
    <submittedName>
        <fullName evidence="1">Predicted protein</fullName>
    </submittedName>
</protein>
<proteinExistence type="evidence at transcript level"/>
<evidence type="ECO:0000313" key="1">
    <source>
        <dbReference type="EMBL" id="BAJ99914.1"/>
    </source>
</evidence>